<proteinExistence type="predicted"/>
<gene>
    <name evidence="2" type="ORF">SAMN05216191_105208</name>
</gene>
<accession>A0A1G9MM73</accession>
<feature type="coiled-coil region" evidence="1">
    <location>
        <begin position="62"/>
        <end position="89"/>
    </location>
</feature>
<organism evidence="2 3">
    <name type="scientific">Paenibacillus jilunlii</name>
    <dbReference type="NCBI Taxonomy" id="682956"/>
    <lineage>
        <taxon>Bacteria</taxon>
        <taxon>Bacillati</taxon>
        <taxon>Bacillota</taxon>
        <taxon>Bacilli</taxon>
        <taxon>Bacillales</taxon>
        <taxon>Paenibacillaceae</taxon>
        <taxon>Paenibacillus</taxon>
    </lineage>
</organism>
<keyword evidence="1" id="KW-0175">Coiled coil</keyword>
<reference evidence="2 3" key="1">
    <citation type="submission" date="2016-10" db="EMBL/GenBank/DDBJ databases">
        <authorList>
            <person name="de Groot N.N."/>
        </authorList>
    </citation>
    <scope>NUCLEOTIDE SEQUENCE [LARGE SCALE GENOMIC DNA]</scope>
    <source>
        <strain evidence="2 3">CGMCC 1.10239</strain>
    </source>
</reference>
<dbReference type="EMBL" id="FNGM01000005">
    <property type="protein sequence ID" value="SDL75234.1"/>
    <property type="molecule type" value="Genomic_DNA"/>
</dbReference>
<evidence type="ECO:0000256" key="1">
    <source>
        <dbReference type="SAM" id="Coils"/>
    </source>
</evidence>
<evidence type="ECO:0000313" key="2">
    <source>
        <dbReference type="EMBL" id="SDL75234.1"/>
    </source>
</evidence>
<dbReference type="Proteomes" id="UP000182783">
    <property type="component" value="Unassembled WGS sequence"/>
</dbReference>
<evidence type="ECO:0008006" key="4">
    <source>
        <dbReference type="Google" id="ProtNLM"/>
    </source>
</evidence>
<dbReference type="AlphaFoldDB" id="A0A1G9MM73"/>
<evidence type="ECO:0000313" key="3">
    <source>
        <dbReference type="Proteomes" id="UP000182783"/>
    </source>
</evidence>
<dbReference type="Gene3D" id="6.10.250.3150">
    <property type="match status" value="1"/>
</dbReference>
<dbReference type="RefSeq" id="WP_244280768.1">
    <property type="nucleotide sequence ID" value="NZ_CP048429.1"/>
</dbReference>
<name>A0A1G9MM73_9BACL</name>
<feature type="coiled-coil region" evidence="1">
    <location>
        <begin position="150"/>
        <end position="194"/>
    </location>
</feature>
<sequence>MQSRNNRSRYTVMLLILLCFTVLPLAPPAFLSADPGTGLTASPPVMPDNEETRRLLEQTLSSAEIEQEIARINTEQKALEQQAGMLEKKASAQKKAITDQQERAGAIIRSYYMGERDGLLAAVLSAKSISRLLALYDYYEIVIGRDQDILSQYDEEYKKLKATLTAAQRSSQELAELKAVLEEQKARVAILNENIESGIQSSSDPARMSALLEEFAKYWENIGIHEVKTYFKALSSAMKHLPQFVQGRDGLLTRKGMTYNLALKEEDLNEFLVSQNPLFQDFAFHFNNNEVTASGKSGGLSMTLTGHYTIQEEPVNGLMFHVDHVLFNGLELPDTTRKALEEEFDLGFYPEKIVSFLRATEVSSADGVLHVKLSLSF</sequence>
<protein>
    <recommendedName>
        <fullName evidence="4">N-terminal domain of peptidoglycan hydrolase CwlO-containing protein</fullName>
    </recommendedName>
</protein>